<feature type="domain" description="Arc-like DNA binding" evidence="1">
    <location>
        <begin position="8"/>
        <end position="47"/>
    </location>
</feature>
<comment type="caution">
    <text evidence="2">The sequence shown here is derived from an EMBL/GenBank/DDBJ whole genome shotgun (WGS) entry which is preliminary data.</text>
</comment>
<evidence type="ECO:0000313" key="3">
    <source>
        <dbReference type="Proteomes" id="UP000254771"/>
    </source>
</evidence>
<dbReference type="Pfam" id="PF03869">
    <property type="entry name" value="Arc"/>
    <property type="match status" value="1"/>
</dbReference>
<organism evidence="2 3">
    <name type="scientific">endosymbiont of Escarpia spicata</name>
    <dbReference type="NCBI Taxonomy" id="2200908"/>
    <lineage>
        <taxon>Bacteria</taxon>
        <taxon>Pseudomonadati</taxon>
        <taxon>Pseudomonadota</taxon>
        <taxon>Gammaproteobacteria</taxon>
        <taxon>sulfur-oxidizing symbionts</taxon>
    </lineage>
</organism>
<dbReference type="GO" id="GO:0006355">
    <property type="term" value="P:regulation of DNA-templated transcription"/>
    <property type="evidence" value="ECO:0007669"/>
    <property type="project" value="InterPro"/>
</dbReference>
<evidence type="ECO:0000259" key="1">
    <source>
        <dbReference type="Pfam" id="PF03869"/>
    </source>
</evidence>
<evidence type="ECO:0000313" key="2">
    <source>
        <dbReference type="EMBL" id="RDH81940.1"/>
    </source>
</evidence>
<dbReference type="InterPro" id="IPR005569">
    <property type="entry name" value="Arc_DNA-bd_dom"/>
</dbReference>
<proteinExistence type="predicted"/>
<dbReference type="Gene3D" id="1.10.1220.10">
    <property type="entry name" value="Met repressor-like"/>
    <property type="match status" value="1"/>
</dbReference>
<dbReference type="GO" id="GO:0003677">
    <property type="term" value="F:DNA binding"/>
    <property type="evidence" value="ECO:0007669"/>
    <property type="project" value="InterPro"/>
</dbReference>
<sequence>MSKEIKKTALRLPKALHTELLKAAEGSGRSMKSEIIARLSESFEQKSDESEFADALDAVKMTHERLVSSLYRRLFHLVRIAELTSYDIDESGLSHYLDEFKEWVGQSSSPGMEELFSIAGPESAGAKAAHAAMASLDQDALTKAQLIVFAEVRRNKNLIIYAIDQFEDYLAANEEQIWKNSKLRDPFWLYNPDLQKKE</sequence>
<dbReference type="InterPro" id="IPR013321">
    <property type="entry name" value="Arc_rbn_hlx_hlx"/>
</dbReference>
<dbReference type="EMBL" id="QFXE01000021">
    <property type="protein sequence ID" value="RDH81940.1"/>
    <property type="molecule type" value="Genomic_DNA"/>
</dbReference>
<accession>A0A370DBI0</accession>
<keyword evidence="3" id="KW-1185">Reference proteome</keyword>
<protein>
    <recommendedName>
        <fullName evidence="1">Arc-like DNA binding domain-containing protein</fullName>
    </recommendedName>
</protein>
<dbReference type="Proteomes" id="UP000254771">
    <property type="component" value="Unassembled WGS sequence"/>
</dbReference>
<reference evidence="2 3" key="1">
    <citation type="journal article" date="2018" name="ISME J.">
        <title>Endosymbiont genomes yield clues of tubeworm success.</title>
        <authorList>
            <person name="Li Y."/>
            <person name="Liles M.R."/>
            <person name="Halanych K.M."/>
        </authorList>
    </citation>
    <scope>NUCLEOTIDE SEQUENCE [LARGE SCALE GENOMIC DNA]</scope>
    <source>
        <strain evidence="2">A1462</strain>
    </source>
</reference>
<dbReference type="AlphaFoldDB" id="A0A370DBI0"/>
<name>A0A370DBI0_9GAMM</name>
<dbReference type="InterPro" id="IPR010985">
    <property type="entry name" value="Ribbon_hlx_hlx"/>
</dbReference>
<gene>
    <name evidence="2" type="ORF">DIZ78_15965</name>
</gene>
<dbReference type="SUPFAM" id="SSF47598">
    <property type="entry name" value="Ribbon-helix-helix"/>
    <property type="match status" value="1"/>
</dbReference>